<sequence>MAYALAATVAVVTVSGLAVGVTVARGAGVPVIVAARGVLMTQLAVVPVVALRVGGAVHVRLG</sequence>
<evidence type="ECO:0000313" key="1">
    <source>
        <dbReference type="EMBL" id="TSD14982.1"/>
    </source>
</evidence>
<dbReference type="InParanoid" id="A0A554NC82"/>
<proteinExistence type="predicted"/>
<dbReference type="EMBL" id="QMDX01000002">
    <property type="protein sequence ID" value="TSD14982.1"/>
    <property type="molecule type" value="Genomic_DNA"/>
</dbReference>
<dbReference type="Proteomes" id="UP000319894">
    <property type="component" value="Unassembled WGS sequence"/>
</dbReference>
<reference evidence="1 2" key="1">
    <citation type="submission" date="2018-06" db="EMBL/GenBank/DDBJ databases">
        <title>Natronomonas sp. F16-60 a new haloarchaeon isolated from a solar saltern of Isla Cristina, Huelva, Spain.</title>
        <authorList>
            <person name="Duran-Viseras A."/>
            <person name="Sanchez-Porro C."/>
            <person name="Ventosa A."/>
        </authorList>
    </citation>
    <scope>NUCLEOTIDE SEQUENCE [LARGE SCALE GENOMIC DNA]</scope>
    <source>
        <strain evidence="1 2">F16-60</strain>
    </source>
</reference>
<protein>
    <submittedName>
        <fullName evidence="1">Uncharacterized protein</fullName>
    </submittedName>
</protein>
<organism evidence="1 2">
    <name type="scientific">Haloglomus irregulare</name>
    <dbReference type="NCBI Taxonomy" id="2234134"/>
    <lineage>
        <taxon>Archaea</taxon>
        <taxon>Methanobacteriati</taxon>
        <taxon>Methanobacteriota</taxon>
        <taxon>Stenosarchaea group</taxon>
        <taxon>Halobacteria</taxon>
        <taxon>Halobacteriales</taxon>
        <taxon>Natronomonadaceae</taxon>
        <taxon>Haloglomus</taxon>
    </lineage>
</organism>
<dbReference type="RefSeq" id="WP_144260820.1">
    <property type="nucleotide sequence ID" value="NZ_QMDX01000002.1"/>
</dbReference>
<accession>A0A554NC82</accession>
<name>A0A554NC82_9EURY</name>
<dbReference type="AlphaFoldDB" id="A0A554NC82"/>
<keyword evidence="2" id="KW-1185">Reference proteome</keyword>
<gene>
    <name evidence="1" type="ORF">DP107_03720</name>
</gene>
<comment type="caution">
    <text evidence="1">The sequence shown here is derived from an EMBL/GenBank/DDBJ whole genome shotgun (WGS) entry which is preliminary data.</text>
</comment>
<evidence type="ECO:0000313" key="2">
    <source>
        <dbReference type="Proteomes" id="UP000319894"/>
    </source>
</evidence>